<proteinExistence type="predicted"/>
<dbReference type="SUPFAM" id="SSF57924">
    <property type="entry name" value="Inhibitor of apoptosis (IAP) repeat"/>
    <property type="match status" value="2"/>
</dbReference>
<dbReference type="GO" id="GO:0046872">
    <property type="term" value="F:metal ion binding"/>
    <property type="evidence" value="ECO:0007669"/>
    <property type="project" value="UniProtKB-KW"/>
</dbReference>
<gene>
    <name evidence="4" type="ORF">GGH94_001334</name>
</gene>
<dbReference type="InterPro" id="IPR001370">
    <property type="entry name" value="BIR_rpt"/>
</dbReference>
<feature type="compositionally biased region" description="Acidic residues" evidence="3">
    <location>
        <begin position="245"/>
        <end position="268"/>
    </location>
</feature>
<organism evidence="4 5">
    <name type="scientific">Coemansia aciculifera</name>
    <dbReference type="NCBI Taxonomy" id="417176"/>
    <lineage>
        <taxon>Eukaryota</taxon>
        <taxon>Fungi</taxon>
        <taxon>Fungi incertae sedis</taxon>
        <taxon>Zoopagomycota</taxon>
        <taxon>Kickxellomycotina</taxon>
        <taxon>Kickxellomycetes</taxon>
        <taxon>Kickxellales</taxon>
        <taxon>Kickxellaceae</taxon>
        <taxon>Coemansia</taxon>
    </lineage>
</organism>
<dbReference type="EMBL" id="JANBUY010000031">
    <property type="protein sequence ID" value="KAJ2866764.1"/>
    <property type="molecule type" value="Genomic_DNA"/>
</dbReference>
<sequence>MKPTPNVDTFQQRKDTFLRRGRFRWPYIKYTSYLAQPNTLASAGFSFSPAKDAPDNVQCFHCGFELTGWEPSDDPFAEHHAHQPTCTYAQLHCQARRAQEGDKVEWVGWPPNSTQKLVEMREDVEMRLATFECWPHKGREEWNVTAEKLSQAGFYYTPEWPGDDTATCAFCGYALAEWEPEDEPNAEHARRAPDCLFFKLDLDVVPQVQPSPQPRRVSVHASRQSENDSDSSKRPRLSTNTHEPVEEEGRDEEAPLSEAEDDVDDENTPADIPVGQVPPPLTSPTEMNVDDEVNTASQIDTQATTQVDGTAEESEGMEEEAWELSEDEEHMTVEEFIRACCDQKIASLEASASQMVSAFMLRAESTRARICDMTW</sequence>
<name>A0A9W8ILK1_9FUNG</name>
<evidence type="ECO:0000256" key="2">
    <source>
        <dbReference type="ARBA" id="ARBA00022833"/>
    </source>
</evidence>
<dbReference type="InterPro" id="IPR051190">
    <property type="entry name" value="Baculoviral_IAP"/>
</dbReference>
<evidence type="ECO:0000313" key="4">
    <source>
        <dbReference type="EMBL" id="KAJ2866764.1"/>
    </source>
</evidence>
<reference evidence="4" key="1">
    <citation type="submission" date="2022-07" db="EMBL/GenBank/DDBJ databases">
        <title>Phylogenomic reconstructions and comparative analyses of Kickxellomycotina fungi.</title>
        <authorList>
            <person name="Reynolds N.K."/>
            <person name="Stajich J.E."/>
            <person name="Barry K."/>
            <person name="Grigoriev I.V."/>
            <person name="Crous P."/>
            <person name="Smith M.E."/>
        </authorList>
    </citation>
    <scope>NUCLEOTIDE SEQUENCE</scope>
    <source>
        <strain evidence="4">RSA 476</strain>
    </source>
</reference>
<feature type="region of interest" description="Disordered" evidence="3">
    <location>
        <begin position="207"/>
        <end position="288"/>
    </location>
</feature>
<dbReference type="PANTHER" id="PTHR46771">
    <property type="entry name" value="DETERIN"/>
    <property type="match status" value="1"/>
</dbReference>
<keyword evidence="2" id="KW-0862">Zinc</keyword>
<accession>A0A9W8ILK1</accession>
<keyword evidence="5" id="KW-1185">Reference proteome</keyword>
<feature type="compositionally biased region" description="Basic and acidic residues" evidence="3">
    <location>
        <begin position="223"/>
        <end position="233"/>
    </location>
</feature>
<dbReference type="Gene3D" id="1.10.1170.10">
    <property type="entry name" value="Inhibitor Of Apoptosis Protein (2mihbC-IAP-1), Chain A"/>
    <property type="match status" value="2"/>
</dbReference>
<comment type="caution">
    <text evidence="4">The sequence shown here is derived from an EMBL/GenBank/DDBJ whole genome shotgun (WGS) entry which is preliminary data.</text>
</comment>
<dbReference type="CDD" id="cd00022">
    <property type="entry name" value="BIR"/>
    <property type="match status" value="1"/>
</dbReference>
<keyword evidence="1" id="KW-0479">Metal-binding</keyword>
<dbReference type="Pfam" id="PF00653">
    <property type="entry name" value="BIR"/>
    <property type="match status" value="2"/>
</dbReference>
<evidence type="ECO:0000256" key="3">
    <source>
        <dbReference type="SAM" id="MobiDB-lite"/>
    </source>
</evidence>
<protein>
    <recommendedName>
        <fullName evidence="6">BIR-domain-containing protein</fullName>
    </recommendedName>
</protein>
<dbReference type="PANTHER" id="PTHR46771:SF5">
    <property type="entry name" value="DETERIN"/>
    <property type="match status" value="1"/>
</dbReference>
<dbReference type="SMART" id="SM00238">
    <property type="entry name" value="BIR"/>
    <property type="match status" value="2"/>
</dbReference>
<evidence type="ECO:0000256" key="1">
    <source>
        <dbReference type="ARBA" id="ARBA00022723"/>
    </source>
</evidence>
<dbReference type="AlphaFoldDB" id="A0A9W8ILK1"/>
<dbReference type="Proteomes" id="UP001140074">
    <property type="component" value="Unassembled WGS sequence"/>
</dbReference>
<feature type="compositionally biased region" description="Low complexity" evidence="3">
    <location>
        <begin position="207"/>
        <end position="216"/>
    </location>
</feature>
<evidence type="ECO:0008006" key="6">
    <source>
        <dbReference type="Google" id="ProtNLM"/>
    </source>
</evidence>
<dbReference type="PROSITE" id="PS50143">
    <property type="entry name" value="BIR_REPEAT_2"/>
    <property type="match status" value="2"/>
</dbReference>
<evidence type="ECO:0000313" key="5">
    <source>
        <dbReference type="Proteomes" id="UP001140074"/>
    </source>
</evidence>